<evidence type="ECO:0000256" key="3">
    <source>
        <dbReference type="ARBA" id="ARBA00023004"/>
    </source>
</evidence>
<feature type="binding site" evidence="5">
    <location>
        <position position="126"/>
    </location>
    <ligand>
        <name>(2E)-4-hydroxy-3-methylbut-2-enyl diphosphate</name>
        <dbReference type="ChEBI" id="CHEBI:128753"/>
    </ligand>
</feature>
<reference evidence="6 7" key="1">
    <citation type="submission" date="2017-02" db="EMBL/GenBank/DDBJ databases">
        <authorList>
            <person name="Peterson S.W."/>
        </authorList>
    </citation>
    <scope>NUCLEOTIDE SEQUENCE [LARGE SCALE GENOMIC DNA]</scope>
    <source>
        <strain evidence="6 7">ATCC 35992</strain>
    </source>
</reference>
<dbReference type="HAMAP" id="MF_00191">
    <property type="entry name" value="IspH"/>
    <property type="match status" value="1"/>
</dbReference>
<organism evidence="6 7">
    <name type="scientific">Eubacterium uniforme</name>
    <dbReference type="NCBI Taxonomy" id="39495"/>
    <lineage>
        <taxon>Bacteria</taxon>
        <taxon>Bacillati</taxon>
        <taxon>Bacillota</taxon>
        <taxon>Clostridia</taxon>
        <taxon>Eubacteriales</taxon>
        <taxon>Eubacteriaceae</taxon>
        <taxon>Eubacterium</taxon>
    </lineage>
</organism>
<evidence type="ECO:0000256" key="1">
    <source>
        <dbReference type="ARBA" id="ARBA00022485"/>
    </source>
</evidence>
<sequence>MEVYVAKSAGFCFGVKKAVDTVYDLINKGVENIYTYGPIIHNENVVSDLESKGVKIIENLDDAKNVDKGTVVIRSHGVSRDEYETIKACGHEVIDATCPFVKKIHNAVSTASDEGKHIVIIGDKNHPEVCGIKGWSNGPVSIIKTEDEADNFEAAEGEKIFIVAQTTFNYKKFEYLVEKISKKRYDISCLNTICNATHVRQEEAMQIAKNVDAMIVIGGKHSSNTQKLFEICKSQCENTYYIQELVDLDLNDLKSIGSVGITAGASTPNNIIEEVQTHVRSKF</sequence>
<comment type="pathway">
    <text evidence="5">Isoprenoid biosynthesis; dimethylallyl diphosphate biosynthesis; dimethylallyl diphosphate from (2E)-4-hydroxy-3-methylbutenyl diphosphate: step 1/1.</text>
</comment>
<comment type="function">
    <text evidence="5">Catalyzes the conversion of 1-hydroxy-2-methyl-2-(E)-butenyl 4-diphosphate (HMBPP) into a mixture of isopentenyl diphosphate (IPP) and dimethylallyl diphosphate (DMAPP). Acts in the terminal step of the DOXP/MEP pathway for isoprenoid precursor biosynthesis.</text>
</comment>
<evidence type="ECO:0000256" key="5">
    <source>
        <dbReference type="HAMAP-Rule" id="MF_00191"/>
    </source>
</evidence>
<dbReference type="Proteomes" id="UP000190814">
    <property type="component" value="Unassembled WGS sequence"/>
</dbReference>
<dbReference type="GO" id="GO:0051745">
    <property type="term" value="F:4-hydroxy-3-methylbut-2-enyl diphosphate reductase activity"/>
    <property type="evidence" value="ECO:0007669"/>
    <property type="project" value="UniProtKB-UniRule"/>
</dbReference>
<dbReference type="PANTHER" id="PTHR30426">
    <property type="entry name" value="4-HYDROXY-3-METHYLBUT-2-ENYL DIPHOSPHATE REDUCTASE"/>
    <property type="match status" value="1"/>
</dbReference>
<evidence type="ECO:0000313" key="7">
    <source>
        <dbReference type="Proteomes" id="UP000190814"/>
    </source>
</evidence>
<evidence type="ECO:0000256" key="2">
    <source>
        <dbReference type="ARBA" id="ARBA00022723"/>
    </source>
</evidence>
<dbReference type="InterPro" id="IPR003451">
    <property type="entry name" value="LytB/IspH"/>
</dbReference>
<feature type="binding site" evidence="5">
    <location>
        <position position="41"/>
    </location>
    <ligand>
        <name>(2E)-4-hydroxy-3-methylbut-2-enyl diphosphate</name>
        <dbReference type="ChEBI" id="CHEBI:128753"/>
    </ligand>
</feature>
<dbReference type="PANTHER" id="PTHR30426:SF0">
    <property type="entry name" value="4-HYDROXY-3-METHYLBUT-2-ENYL DIPHOSPHATE REDUCTASE"/>
    <property type="match status" value="1"/>
</dbReference>
<feature type="binding site" evidence="5">
    <location>
        <position position="166"/>
    </location>
    <ligand>
        <name>(2E)-4-hydroxy-3-methylbut-2-enyl diphosphate</name>
        <dbReference type="ChEBI" id="CHEBI:128753"/>
    </ligand>
</feature>
<keyword evidence="5" id="KW-0414">Isoprene biosynthesis</keyword>
<dbReference type="UniPathway" id="UPA00056">
    <property type="reaction ID" value="UER00097"/>
</dbReference>
<feature type="binding site" evidence="5">
    <location>
        <position position="266"/>
    </location>
    <ligand>
        <name>dimethylallyl diphosphate</name>
        <dbReference type="ChEBI" id="CHEBI:57623"/>
    </ligand>
</feature>
<comment type="catalytic activity">
    <reaction evidence="5">
        <text>isopentenyl diphosphate + 2 oxidized [2Fe-2S]-[ferredoxin] + H2O = (2E)-4-hydroxy-3-methylbut-2-enyl diphosphate + 2 reduced [2Fe-2S]-[ferredoxin] + 2 H(+)</text>
        <dbReference type="Rhea" id="RHEA:24488"/>
        <dbReference type="Rhea" id="RHEA-COMP:10000"/>
        <dbReference type="Rhea" id="RHEA-COMP:10001"/>
        <dbReference type="ChEBI" id="CHEBI:15377"/>
        <dbReference type="ChEBI" id="CHEBI:15378"/>
        <dbReference type="ChEBI" id="CHEBI:33737"/>
        <dbReference type="ChEBI" id="CHEBI:33738"/>
        <dbReference type="ChEBI" id="CHEBI:128753"/>
        <dbReference type="ChEBI" id="CHEBI:128769"/>
        <dbReference type="EC" id="1.17.7.4"/>
    </reaction>
</comment>
<comment type="pathway">
    <text evidence="5">Isoprenoid biosynthesis; isopentenyl diphosphate biosynthesis via DXP pathway; isopentenyl diphosphate from 1-deoxy-D-xylulose 5-phosphate: step 6/6.</text>
</comment>
<dbReference type="NCBIfam" id="NF002187">
    <property type="entry name" value="PRK01045.1-1"/>
    <property type="match status" value="1"/>
</dbReference>
<protein>
    <recommendedName>
        <fullName evidence="5">4-hydroxy-3-methylbut-2-enyl diphosphate reductase</fullName>
        <shortName evidence="5">HMBPP reductase</shortName>
        <ecNumber evidence="5">1.17.7.4</ecNumber>
    </recommendedName>
</protein>
<dbReference type="EMBL" id="FUXZ01000002">
    <property type="protein sequence ID" value="SKA60477.1"/>
    <property type="molecule type" value="Genomic_DNA"/>
</dbReference>
<feature type="binding site" evidence="5">
    <location>
        <position position="223"/>
    </location>
    <ligand>
        <name>isopentenyl diphosphate</name>
        <dbReference type="ChEBI" id="CHEBI:128769"/>
    </ligand>
</feature>
<feature type="binding site" evidence="5">
    <location>
        <position position="223"/>
    </location>
    <ligand>
        <name>(2E)-4-hydroxy-3-methylbut-2-enyl diphosphate</name>
        <dbReference type="ChEBI" id="CHEBI:128753"/>
    </ligand>
</feature>
<dbReference type="Gene3D" id="3.40.1010.20">
    <property type="entry name" value="4-hydroxy-3-methylbut-2-enyl diphosphate reductase, catalytic domain"/>
    <property type="match status" value="2"/>
</dbReference>
<gene>
    <name evidence="5" type="primary">ispH</name>
    <name evidence="6" type="ORF">SAMN02745111_00292</name>
</gene>
<feature type="binding site" evidence="5">
    <location>
        <position position="266"/>
    </location>
    <ligand>
        <name>isopentenyl diphosphate</name>
        <dbReference type="ChEBI" id="CHEBI:128769"/>
    </ligand>
</feature>
<dbReference type="GO" id="GO:0016114">
    <property type="term" value="P:terpenoid biosynthetic process"/>
    <property type="evidence" value="ECO:0007669"/>
    <property type="project" value="UniProtKB-UniRule"/>
</dbReference>
<feature type="binding site" evidence="5">
    <location>
        <position position="194"/>
    </location>
    <ligand>
        <name>[4Fe-4S] cluster</name>
        <dbReference type="ChEBI" id="CHEBI:49883"/>
    </ligand>
</feature>
<feature type="binding site" evidence="5">
    <location>
        <position position="224"/>
    </location>
    <ligand>
        <name>dimethylallyl diphosphate</name>
        <dbReference type="ChEBI" id="CHEBI:57623"/>
    </ligand>
</feature>
<dbReference type="Pfam" id="PF02401">
    <property type="entry name" value="LYTB"/>
    <property type="match status" value="1"/>
</dbReference>
<dbReference type="NCBIfam" id="TIGR00216">
    <property type="entry name" value="ispH_lytB"/>
    <property type="match status" value="1"/>
</dbReference>
<dbReference type="UniPathway" id="UPA00059">
    <property type="reaction ID" value="UER00105"/>
</dbReference>
<feature type="binding site" evidence="5">
    <location>
        <position position="266"/>
    </location>
    <ligand>
        <name>(2E)-4-hydroxy-3-methylbut-2-enyl diphosphate</name>
        <dbReference type="ChEBI" id="CHEBI:128753"/>
    </ligand>
</feature>
<dbReference type="RefSeq" id="WP_078765172.1">
    <property type="nucleotide sequence ID" value="NZ_FUXZ01000002.1"/>
</dbReference>
<evidence type="ECO:0000313" key="6">
    <source>
        <dbReference type="EMBL" id="SKA60477.1"/>
    </source>
</evidence>
<dbReference type="AlphaFoldDB" id="A0A1T4V699"/>
<keyword evidence="1 5" id="KW-0004">4Fe-4S</keyword>
<feature type="binding site" evidence="5">
    <location>
        <position position="126"/>
    </location>
    <ligand>
        <name>isopentenyl diphosphate</name>
        <dbReference type="ChEBI" id="CHEBI:128769"/>
    </ligand>
</feature>
<feature type="binding site" evidence="5">
    <location>
        <position position="41"/>
    </location>
    <ligand>
        <name>dimethylallyl diphosphate</name>
        <dbReference type="ChEBI" id="CHEBI:57623"/>
    </ligand>
</feature>
<comment type="cofactor">
    <cofactor evidence="5">
        <name>[4Fe-4S] cluster</name>
        <dbReference type="ChEBI" id="CHEBI:49883"/>
    </cofactor>
    <text evidence="5">Binds 1 [4Fe-4S] cluster per subunit.</text>
</comment>
<feature type="binding site" evidence="5">
    <location>
        <position position="41"/>
    </location>
    <ligand>
        <name>isopentenyl diphosphate</name>
        <dbReference type="ChEBI" id="CHEBI:128769"/>
    </ligand>
</feature>
<dbReference type="CDD" id="cd13944">
    <property type="entry name" value="lytB_ispH"/>
    <property type="match status" value="1"/>
</dbReference>
<feature type="binding site" evidence="5">
    <location>
        <position position="12"/>
    </location>
    <ligand>
        <name>[4Fe-4S] cluster</name>
        <dbReference type="ChEBI" id="CHEBI:49883"/>
    </ligand>
</feature>
<proteinExistence type="inferred from homology"/>
<dbReference type="STRING" id="39495.SAMN02745111_00292"/>
<keyword evidence="2 5" id="KW-0479">Metal-binding</keyword>
<accession>A0A1T4V699</accession>
<name>A0A1T4V699_9FIRM</name>
<dbReference type="GO" id="GO:0051539">
    <property type="term" value="F:4 iron, 4 sulfur cluster binding"/>
    <property type="evidence" value="ECO:0007669"/>
    <property type="project" value="UniProtKB-UniRule"/>
</dbReference>
<dbReference type="GO" id="GO:0046872">
    <property type="term" value="F:metal ion binding"/>
    <property type="evidence" value="ECO:0007669"/>
    <property type="project" value="UniProtKB-KW"/>
</dbReference>
<dbReference type="GO" id="GO:0019288">
    <property type="term" value="P:isopentenyl diphosphate biosynthetic process, methylerythritol 4-phosphate pathway"/>
    <property type="evidence" value="ECO:0007669"/>
    <property type="project" value="UniProtKB-UniRule"/>
</dbReference>
<dbReference type="OrthoDB" id="9777362at2"/>
<feature type="binding site" evidence="5">
    <location>
        <position position="76"/>
    </location>
    <ligand>
        <name>(2E)-4-hydroxy-3-methylbut-2-enyl diphosphate</name>
        <dbReference type="ChEBI" id="CHEBI:128753"/>
    </ligand>
</feature>
<feature type="binding site" evidence="5">
    <location>
        <position position="224"/>
    </location>
    <ligand>
        <name>(2E)-4-hydroxy-3-methylbut-2-enyl diphosphate</name>
        <dbReference type="ChEBI" id="CHEBI:128753"/>
    </ligand>
</feature>
<feature type="binding site" evidence="5">
    <location>
        <position position="126"/>
    </location>
    <ligand>
        <name>dimethylallyl diphosphate</name>
        <dbReference type="ChEBI" id="CHEBI:57623"/>
    </ligand>
</feature>
<keyword evidence="5" id="KW-0560">Oxidoreductase</keyword>
<comment type="catalytic activity">
    <reaction evidence="5">
        <text>dimethylallyl diphosphate + 2 oxidized [2Fe-2S]-[ferredoxin] + H2O = (2E)-4-hydroxy-3-methylbut-2-enyl diphosphate + 2 reduced [2Fe-2S]-[ferredoxin] + 2 H(+)</text>
        <dbReference type="Rhea" id="RHEA:24825"/>
        <dbReference type="Rhea" id="RHEA-COMP:10000"/>
        <dbReference type="Rhea" id="RHEA-COMP:10001"/>
        <dbReference type="ChEBI" id="CHEBI:15377"/>
        <dbReference type="ChEBI" id="CHEBI:15378"/>
        <dbReference type="ChEBI" id="CHEBI:33737"/>
        <dbReference type="ChEBI" id="CHEBI:33738"/>
        <dbReference type="ChEBI" id="CHEBI:57623"/>
        <dbReference type="ChEBI" id="CHEBI:128753"/>
        <dbReference type="EC" id="1.17.7.4"/>
    </reaction>
</comment>
<feature type="binding site" evidence="5">
    <location>
        <position position="222"/>
    </location>
    <ligand>
        <name>isopentenyl diphosphate</name>
        <dbReference type="ChEBI" id="CHEBI:128769"/>
    </ligand>
</feature>
<feature type="binding site" evidence="5">
    <location>
        <position position="98"/>
    </location>
    <ligand>
        <name>[4Fe-4S] cluster</name>
        <dbReference type="ChEBI" id="CHEBI:49883"/>
    </ligand>
</feature>
<evidence type="ECO:0000256" key="4">
    <source>
        <dbReference type="ARBA" id="ARBA00023014"/>
    </source>
</evidence>
<feature type="binding site" evidence="5">
    <location>
        <position position="76"/>
    </location>
    <ligand>
        <name>dimethylallyl diphosphate</name>
        <dbReference type="ChEBI" id="CHEBI:57623"/>
    </ligand>
</feature>
<dbReference type="EC" id="1.17.7.4" evidence="5"/>
<feature type="binding site" evidence="5">
    <location>
        <position position="222"/>
    </location>
    <ligand>
        <name>(2E)-4-hydroxy-3-methylbut-2-enyl diphosphate</name>
        <dbReference type="ChEBI" id="CHEBI:128753"/>
    </ligand>
</feature>
<comment type="similarity">
    <text evidence="5">Belongs to the IspH family.</text>
</comment>
<feature type="binding site" evidence="5">
    <location>
        <position position="223"/>
    </location>
    <ligand>
        <name>dimethylallyl diphosphate</name>
        <dbReference type="ChEBI" id="CHEBI:57623"/>
    </ligand>
</feature>
<keyword evidence="3 5" id="KW-0408">Iron</keyword>
<feature type="binding site" evidence="5">
    <location>
        <position position="224"/>
    </location>
    <ligand>
        <name>isopentenyl diphosphate</name>
        <dbReference type="ChEBI" id="CHEBI:128769"/>
    </ligand>
</feature>
<dbReference type="Gene3D" id="3.40.50.11270">
    <property type="match status" value="1"/>
</dbReference>
<keyword evidence="4 5" id="KW-0411">Iron-sulfur</keyword>
<dbReference type="GO" id="GO:0050992">
    <property type="term" value="P:dimethylallyl diphosphate biosynthetic process"/>
    <property type="evidence" value="ECO:0007669"/>
    <property type="project" value="UniProtKB-UniRule"/>
</dbReference>
<keyword evidence="7" id="KW-1185">Reference proteome</keyword>
<feature type="binding site" evidence="5">
    <location>
        <position position="222"/>
    </location>
    <ligand>
        <name>dimethylallyl diphosphate</name>
        <dbReference type="ChEBI" id="CHEBI:57623"/>
    </ligand>
</feature>
<feature type="binding site" evidence="5">
    <location>
        <position position="76"/>
    </location>
    <ligand>
        <name>isopentenyl diphosphate</name>
        <dbReference type="ChEBI" id="CHEBI:128769"/>
    </ligand>
</feature>
<feature type="active site" description="Proton donor" evidence="5">
    <location>
        <position position="128"/>
    </location>
</feature>